<dbReference type="InterPro" id="IPR003593">
    <property type="entry name" value="AAA+_ATPase"/>
</dbReference>
<dbReference type="FunFam" id="3.40.50.300:FF:000032">
    <property type="entry name" value="Export ABC transporter ATP-binding protein"/>
    <property type="match status" value="1"/>
</dbReference>
<name>A0A1F7GCA5_9BACT</name>
<dbReference type="PROSITE" id="PS50893">
    <property type="entry name" value="ABC_TRANSPORTER_2"/>
    <property type="match status" value="1"/>
</dbReference>
<dbReference type="GO" id="GO:0016887">
    <property type="term" value="F:ATP hydrolysis activity"/>
    <property type="evidence" value="ECO:0007669"/>
    <property type="project" value="InterPro"/>
</dbReference>
<keyword evidence="4 6" id="KW-0067">ATP-binding</keyword>
<dbReference type="InterPro" id="IPR027417">
    <property type="entry name" value="P-loop_NTPase"/>
</dbReference>
<sequence>MYMIRLDKVTKVFYLGNEPLTILHPITLNIKKSSFVTIVGPSGSGKSTLMYLLGLLDAPTTGKVFINDIDTSRLSDEKISALRNQFIGFIFQQFNLVNKLTVMENILLPSIYSLDKSQDFKQRAFDLMSRFGIDHRKDSFPNKISGGEQQRAAIARALLLNPEVILADEPTGNLDSKNGKIILDYLKTLHKEDKKTVIIITHEQQIAAMGKQKIKIKDGRIN</sequence>
<dbReference type="SMART" id="SM00382">
    <property type="entry name" value="AAA"/>
    <property type="match status" value="1"/>
</dbReference>
<protein>
    <submittedName>
        <fullName evidence="6">ABC transporter ATP-binding protein</fullName>
    </submittedName>
</protein>
<keyword evidence="2" id="KW-0813">Transport</keyword>
<dbReference type="PANTHER" id="PTHR42798">
    <property type="entry name" value="LIPOPROTEIN-RELEASING SYSTEM ATP-BINDING PROTEIN LOLD"/>
    <property type="match status" value="1"/>
</dbReference>
<dbReference type="InterPro" id="IPR017871">
    <property type="entry name" value="ABC_transporter-like_CS"/>
</dbReference>
<evidence type="ECO:0000313" key="6">
    <source>
        <dbReference type="EMBL" id="OGK16550.1"/>
    </source>
</evidence>
<dbReference type="InterPro" id="IPR017911">
    <property type="entry name" value="MacB-like_ATP-bd"/>
</dbReference>
<evidence type="ECO:0000256" key="2">
    <source>
        <dbReference type="ARBA" id="ARBA00022448"/>
    </source>
</evidence>
<dbReference type="Pfam" id="PF00005">
    <property type="entry name" value="ABC_tran"/>
    <property type="match status" value="1"/>
</dbReference>
<dbReference type="GO" id="GO:0022857">
    <property type="term" value="F:transmembrane transporter activity"/>
    <property type="evidence" value="ECO:0007669"/>
    <property type="project" value="UniProtKB-ARBA"/>
</dbReference>
<dbReference type="GO" id="GO:0098796">
    <property type="term" value="C:membrane protein complex"/>
    <property type="evidence" value="ECO:0007669"/>
    <property type="project" value="UniProtKB-ARBA"/>
</dbReference>
<feature type="domain" description="ABC transporter" evidence="5">
    <location>
        <begin position="4"/>
        <end position="222"/>
    </location>
</feature>
<dbReference type="Proteomes" id="UP000178372">
    <property type="component" value="Unassembled WGS sequence"/>
</dbReference>
<keyword evidence="3" id="KW-0547">Nucleotide-binding</keyword>
<comment type="caution">
    <text evidence="6">The sequence shown here is derived from an EMBL/GenBank/DDBJ whole genome shotgun (WGS) entry which is preliminary data.</text>
</comment>
<dbReference type="Gene3D" id="3.40.50.300">
    <property type="entry name" value="P-loop containing nucleotide triphosphate hydrolases"/>
    <property type="match status" value="1"/>
</dbReference>
<reference evidence="6 7" key="1">
    <citation type="journal article" date="2016" name="Nat. Commun.">
        <title>Thousands of microbial genomes shed light on interconnected biogeochemical processes in an aquifer system.</title>
        <authorList>
            <person name="Anantharaman K."/>
            <person name="Brown C.T."/>
            <person name="Hug L.A."/>
            <person name="Sharon I."/>
            <person name="Castelle C.J."/>
            <person name="Probst A.J."/>
            <person name="Thomas B.C."/>
            <person name="Singh A."/>
            <person name="Wilkins M.J."/>
            <person name="Karaoz U."/>
            <person name="Brodie E.L."/>
            <person name="Williams K.H."/>
            <person name="Hubbard S.S."/>
            <person name="Banfield J.F."/>
        </authorList>
    </citation>
    <scope>NUCLEOTIDE SEQUENCE [LARGE SCALE GENOMIC DNA]</scope>
</reference>
<dbReference type="CDD" id="cd03255">
    <property type="entry name" value="ABC_MJ0796_LolCDE_FtsE"/>
    <property type="match status" value="1"/>
</dbReference>
<evidence type="ECO:0000256" key="3">
    <source>
        <dbReference type="ARBA" id="ARBA00022741"/>
    </source>
</evidence>
<dbReference type="GO" id="GO:0005524">
    <property type="term" value="F:ATP binding"/>
    <property type="evidence" value="ECO:0007669"/>
    <property type="project" value="UniProtKB-KW"/>
</dbReference>
<evidence type="ECO:0000256" key="4">
    <source>
        <dbReference type="ARBA" id="ARBA00022840"/>
    </source>
</evidence>
<gene>
    <name evidence="6" type="ORF">A2690_04225</name>
</gene>
<dbReference type="PANTHER" id="PTHR42798:SF7">
    <property type="entry name" value="ALPHA-D-RIBOSE 1-METHYLPHOSPHONATE 5-TRIPHOSPHATE SYNTHASE SUBUNIT PHNL"/>
    <property type="match status" value="1"/>
</dbReference>
<comment type="similarity">
    <text evidence="1">Belongs to the ABC transporter superfamily.</text>
</comment>
<dbReference type="InterPro" id="IPR003439">
    <property type="entry name" value="ABC_transporter-like_ATP-bd"/>
</dbReference>
<accession>A0A1F7GCA5</accession>
<dbReference type="AlphaFoldDB" id="A0A1F7GCA5"/>
<proteinExistence type="inferred from homology"/>
<evidence type="ECO:0000313" key="7">
    <source>
        <dbReference type="Proteomes" id="UP000178372"/>
    </source>
</evidence>
<dbReference type="PROSITE" id="PS00211">
    <property type="entry name" value="ABC_TRANSPORTER_1"/>
    <property type="match status" value="1"/>
</dbReference>
<dbReference type="EMBL" id="MFZF01000016">
    <property type="protein sequence ID" value="OGK16550.1"/>
    <property type="molecule type" value="Genomic_DNA"/>
</dbReference>
<evidence type="ECO:0000259" key="5">
    <source>
        <dbReference type="PROSITE" id="PS50893"/>
    </source>
</evidence>
<dbReference type="SUPFAM" id="SSF52540">
    <property type="entry name" value="P-loop containing nucleoside triphosphate hydrolases"/>
    <property type="match status" value="1"/>
</dbReference>
<evidence type="ECO:0000256" key="1">
    <source>
        <dbReference type="ARBA" id="ARBA00005417"/>
    </source>
</evidence>
<organism evidence="6 7">
    <name type="scientific">Candidatus Roizmanbacteria bacterium RIFCSPHIGHO2_01_FULL_39_12b</name>
    <dbReference type="NCBI Taxonomy" id="1802030"/>
    <lineage>
        <taxon>Bacteria</taxon>
        <taxon>Candidatus Roizmaniibacteriota</taxon>
    </lineage>
</organism>